<dbReference type="InterPro" id="IPR036942">
    <property type="entry name" value="Beta-barrel_TonB_sf"/>
</dbReference>
<dbReference type="PROSITE" id="PS52016">
    <property type="entry name" value="TONB_DEPENDENT_REC_3"/>
    <property type="match status" value="1"/>
</dbReference>
<dbReference type="Gene3D" id="2.170.130.10">
    <property type="entry name" value="TonB-dependent receptor, plug domain"/>
    <property type="match status" value="1"/>
</dbReference>
<reference evidence="15 16" key="1">
    <citation type="submission" date="2020-10" db="EMBL/GenBank/DDBJ databases">
        <title>Phylogeny of dyella-like bacteria.</title>
        <authorList>
            <person name="Fu J."/>
        </authorList>
    </citation>
    <scope>NUCLEOTIDE SEQUENCE [LARGE SCALE GENOMIC DNA]</scope>
    <source>
        <strain evidence="15 16">JP1</strain>
    </source>
</reference>
<keyword evidence="15" id="KW-0675">Receptor</keyword>
<dbReference type="PANTHER" id="PTHR30069">
    <property type="entry name" value="TONB-DEPENDENT OUTER MEMBRANE RECEPTOR"/>
    <property type="match status" value="1"/>
</dbReference>
<evidence type="ECO:0000313" key="15">
    <source>
        <dbReference type="EMBL" id="MFK2899596.1"/>
    </source>
</evidence>
<accession>A0ABW8JES8</accession>
<evidence type="ECO:0000256" key="11">
    <source>
        <dbReference type="RuleBase" id="RU003357"/>
    </source>
</evidence>
<evidence type="ECO:0000256" key="12">
    <source>
        <dbReference type="SAM" id="SignalP"/>
    </source>
</evidence>
<keyword evidence="9 10" id="KW-0998">Cell outer membrane</keyword>
<dbReference type="Pfam" id="PF07715">
    <property type="entry name" value="Plug"/>
    <property type="match status" value="1"/>
</dbReference>
<keyword evidence="6" id="KW-0406">Ion transport</keyword>
<feature type="domain" description="TonB-dependent receptor-like beta-barrel" evidence="13">
    <location>
        <begin position="239"/>
        <end position="617"/>
    </location>
</feature>
<evidence type="ECO:0000259" key="13">
    <source>
        <dbReference type="Pfam" id="PF00593"/>
    </source>
</evidence>
<dbReference type="CDD" id="cd01347">
    <property type="entry name" value="ligand_gated_channel"/>
    <property type="match status" value="1"/>
</dbReference>
<evidence type="ECO:0000256" key="9">
    <source>
        <dbReference type="ARBA" id="ARBA00023237"/>
    </source>
</evidence>
<comment type="subcellular location">
    <subcellularLocation>
        <location evidence="1 10">Cell outer membrane</location>
        <topology evidence="1 10">Multi-pass membrane protein</topology>
    </subcellularLocation>
</comment>
<name>A0ABW8JES8_9GAMM</name>
<evidence type="ECO:0000256" key="1">
    <source>
        <dbReference type="ARBA" id="ARBA00004571"/>
    </source>
</evidence>
<keyword evidence="8 10" id="KW-0472">Membrane</keyword>
<dbReference type="RefSeq" id="WP_404545571.1">
    <property type="nucleotide sequence ID" value="NZ_JADIKJ010000003.1"/>
</dbReference>
<dbReference type="PANTHER" id="PTHR30069:SF53">
    <property type="entry name" value="COLICIN I RECEPTOR-RELATED"/>
    <property type="match status" value="1"/>
</dbReference>
<comment type="caution">
    <text evidence="15">The sequence shown here is derived from an EMBL/GenBank/DDBJ whole genome shotgun (WGS) entry which is preliminary data.</text>
</comment>
<evidence type="ECO:0000313" key="16">
    <source>
        <dbReference type="Proteomes" id="UP001620461"/>
    </source>
</evidence>
<sequence length="643" mass="69631">MSNNASLRRGALAAALLLGLATQAAQAQAVSAGQASSSQSDTLDPVVVTATRTAVTADDTLTSVTVITRDDIDRLQPASVADLLTGLPGVSISQTGGIGAQTSLYLRGTNPTHVLVLIDGVRIGSVSAGLPALEQIPVAAIERIELVRGPRASLYGSDALGGVLQIFLRHGQPDGGIKPSVSVTGGSHGYVNGQAGVSGGDSHLWYNASLGGEYTSGIPACRMGAAEAGVACFVDDPRNDAYRNWNGFANFGYRWDDGTELAFDWLRSKSNAEYAGSPYGGDDALEEQHVAGARLSFSPLELWKVTLNAGQSRDDDATFYQGSYFGQYYPRVATGYFDSRRNQASWQNDITLASNQLLTGGVDYQQEHIYSDTAFEQTSRGDTGAFAQYQGTFGQNEVQLSARHDHNDQFGNHNTGAAAWGYHFEQGPTLSVSYGSAFHAPTFDDLYFPAAGGVPTSNPDLKPETSRSAEIGLTQQLTDWNWGVNAYQTRITDLIGFNSEFVPINISRARIRGIEGQFGFKLDDWRVQSYLTLLQPIEDDDTANNGNILPRRAERTARVDVDRAFGKFNVGATFFASGKRYDDAANVYRMGGYATTDLRASYAFAPGWQVEAKLANVFDHNYETAYYYNQLGRTWYLTLRYSP</sequence>
<protein>
    <submittedName>
        <fullName evidence="15">TonB-dependent receptor</fullName>
    </submittedName>
</protein>
<feature type="chain" id="PRO_5045813239" evidence="12">
    <location>
        <begin position="28"/>
        <end position="643"/>
    </location>
</feature>
<dbReference type="Pfam" id="PF00593">
    <property type="entry name" value="TonB_dep_Rec_b-barrel"/>
    <property type="match status" value="1"/>
</dbReference>
<feature type="domain" description="TonB-dependent receptor plug" evidence="14">
    <location>
        <begin position="58"/>
        <end position="163"/>
    </location>
</feature>
<evidence type="ECO:0000256" key="5">
    <source>
        <dbReference type="ARBA" id="ARBA00022729"/>
    </source>
</evidence>
<evidence type="ECO:0000256" key="2">
    <source>
        <dbReference type="ARBA" id="ARBA00022448"/>
    </source>
</evidence>
<keyword evidence="5 12" id="KW-0732">Signal</keyword>
<keyword evidence="4 10" id="KW-0812">Transmembrane</keyword>
<dbReference type="SUPFAM" id="SSF56935">
    <property type="entry name" value="Porins"/>
    <property type="match status" value="1"/>
</dbReference>
<evidence type="ECO:0000256" key="6">
    <source>
        <dbReference type="ARBA" id="ARBA00023065"/>
    </source>
</evidence>
<gene>
    <name evidence="15" type="ORF">ISP15_04545</name>
</gene>
<dbReference type="InterPro" id="IPR037066">
    <property type="entry name" value="Plug_dom_sf"/>
</dbReference>
<evidence type="ECO:0000256" key="8">
    <source>
        <dbReference type="ARBA" id="ARBA00023136"/>
    </source>
</evidence>
<evidence type="ECO:0000259" key="14">
    <source>
        <dbReference type="Pfam" id="PF07715"/>
    </source>
</evidence>
<comment type="similarity">
    <text evidence="10 11">Belongs to the TonB-dependent receptor family.</text>
</comment>
<keyword evidence="3 10" id="KW-1134">Transmembrane beta strand</keyword>
<keyword evidence="16" id="KW-1185">Reference proteome</keyword>
<keyword evidence="2 10" id="KW-0813">Transport</keyword>
<feature type="signal peptide" evidence="12">
    <location>
        <begin position="1"/>
        <end position="27"/>
    </location>
</feature>
<evidence type="ECO:0000256" key="3">
    <source>
        <dbReference type="ARBA" id="ARBA00022452"/>
    </source>
</evidence>
<evidence type="ECO:0000256" key="10">
    <source>
        <dbReference type="PROSITE-ProRule" id="PRU01360"/>
    </source>
</evidence>
<keyword evidence="7 11" id="KW-0798">TonB box</keyword>
<dbReference type="Gene3D" id="2.40.170.20">
    <property type="entry name" value="TonB-dependent receptor, beta-barrel domain"/>
    <property type="match status" value="1"/>
</dbReference>
<dbReference type="InterPro" id="IPR039426">
    <property type="entry name" value="TonB-dep_rcpt-like"/>
</dbReference>
<dbReference type="Proteomes" id="UP001620461">
    <property type="component" value="Unassembled WGS sequence"/>
</dbReference>
<dbReference type="InterPro" id="IPR000531">
    <property type="entry name" value="Beta-barrel_TonB"/>
</dbReference>
<proteinExistence type="inferred from homology"/>
<evidence type="ECO:0000256" key="4">
    <source>
        <dbReference type="ARBA" id="ARBA00022692"/>
    </source>
</evidence>
<evidence type="ECO:0000256" key="7">
    <source>
        <dbReference type="ARBA" id="ARBA00023077"/>
    </source>
</evidence>
<dbReference type="InterPro" id="IPR012910">
    <property type="entry name" value="Plug_dom"/>
</dbReference>
<organism evidence="15 16">
    <name type="scientific">Dyella jejuensis</name>
    <dbReference type="NCBI Taxonomy" id="1432009"/>
    <lineage>
        <taxon>Bacteria</taxon>
        <taxon>Pseudomonadati</taxon>
        <taxon>Pseudomonadota</taxon>
        <taxon>Gammaproteobacteria</taxon>
        <taxon>Lysobacterales</taxon>
        <taxon>Rhodanobacteraceae</taxon>
        <taxon>Dyella</taxon>
    </lineage>
</organism>
<dbReference type="EMBL" id="JADIKJ010000003">
    <property type="protein sequence ID" value="MFK2899596.1"/>
    <property type="molecule type" value="Genomic_DNA"/>
</dbReference>